<dbReference type="RefSeq" id="WP_254417597.1">
    <property type="nucleotide sequence ID" value="NZ_BAAAJB010000077.1"/>
</dbReference>
<protein>
    <submittedName>
        <fullName evidence="2">CRISPR system precrRNA processing endoribonuclease RAMP protein Cas6</fullName>
    </submittedName>
</protein>
<dbReference type="Gene3D" id="3.30.70.1900">
    <property type="match status" value="1"/>
</dbReference>
<dbReference type="EMBL" id="CP099837">
    <property type="protein sequence ID" value="USY18136.1"/>
    <property type="molecule type" value="Genomic_DNA"/>
</dbReference>
<sequence length="315" mass="34388">MPRRWTVILRDQADTARPIRPEDCHGLLNRWWPQPESEHAAAKRWAMNGWPRPLGDRLHHWTLTWLDDENPAPLDPGELVGSAQRVGDHVLEPLSVTRTFDSSYTEILTAARGPAVVRAAEVRTQTPVVMTTRDATGERVPHIWPNPRRLFGAVHRSGGEIVGGSGAVGAVARFAPPALAASWLEEALTDLAQVRRSTLPGQEVRLAEHHHAESRTVLGWRGGLRLEAVGGGHRGTATFAALLELLELAGVGKYTAQGFGSVRVDTVTQSQRAPQVPAPRSGRATRRVRRNPPRAADSRAHAVAEAEDFGGTLFD</sequence>
<evidence type="ECO:0000313" key="3">
    <source>
        <dbReference type="Proteomes" id="UP001055940"/>
    </source>
</evidence>
<organism evidence="2 3">
    <name type="scientific">Nocardiopsis exhalans</name>
    <dbReference type="NCBI Taxonomy" id="163604"/>
    <lineage>
        <taxon>Bacteria</taxon>
        <taxon>Bacillati</taxon>
        <taxon>Actinomycetota</taxon>
        <taxon>Actinomycetes</taxon>
        <taxon>Streptosporangiales</taxon>
        <taxon>Nocardiopsidaceae</taxon>
        <taxon>Nocardiopsis</taxon>
    </lineage>
</organism>
<gene>
    <name evidence="2" type="primary">cas6</name>
    <name evidence="2" type="ORF">NE857_22780</name>
</gene>
<evidence type="ECO:0000256" key="1">
    <source>
        <dbReference type="SAM" id="MobiDB-lite"/>
    </source>
</evidence>
<feature type="region of interest" description="Disordered" evidence="1">
    <location>
        <begin position="268"/>
        <end position="315"/>
    </location>
</feature>
<proteinExistence type="predicted"/>
<dbReference type="Proteomes" id="UP001055940">
    <property type="component" value="Chromosome"/>
</dbReference>
<name>A0ABY5D1A0_9ACTN</name>
<feature type="compositionally biased region" description="Basic residues" evidence="1">
    <location>
        <begin position="283"/>
        <end position="292"/>
    </location>
</feature>
<accession>A0ABY5D1A0</accession>
<evidence type="ECO:0000313" key="2">
    <source>
        <dbReference type="EMBL" id="USY18136.1"/>
    </source>
</evidence>
<reference evidence="2" key="1">
    <citation type="submission" date="2022-06" db="EMBL/GenBank/DDBJ databases">
        <authorList>
            <person name="Ping M."/>
        </authorList>
    </citation>
    <scope>NUCLEOTIDE SEQUENCE</scope>
    <source>
        <strain evidence="2">JCM11759T</strain>
    </source>
</reference>
<keyword evidence="3" id="KW-1185">Reference proteome</keyword>